<name>A0A8I5NDC0_PAPAN</name>
<accession>A0A8I5NDC0</accession>
<dbReference type="AlphaFoldDB" id="A0A8I5NDC0"/>
<proteinExistence type="predicted"/>
<protein>
    <submittedName>
        <fullName evidence="1">Uncharacterized protein</fullName>
    </submittedName>
</protein>
<evidence type="ECO:0000313" key="1">
    <source>
        <dbReference type="Ensembl" id="ENSPANP00000055103.1"/>
    </source>
</evidence>
<reference evidence="1" key="3">
    <citation type="submission" date="2025-09" db="UniProtKB">
        <authorList>
            <consortium name="Ensembl"/>
        </authorList>
    </citation>
    <scope>IDENTIFICATION</scope>
</reference>
<reference evidence="1" key="2">
    <citation type="submission" date="2025-08" db="UniProtKB">
        <authorList>
            <consortium name="Ensembl"/>
        </authorList>
    </citation>
    <scope>IDENTIFICATION</scope>
</reference>
<reference evidence="1 2" key="1">
    <citation type="submission" date="2012-03" db="EMBL/GenBank/DDBJ databases">
        <title>Whole Genome Assembly of Papio anubis.</title>
        <authorList>
            <person name="Liu Y.L."/>
            <person name="Abraham K.A."/>
            <person name="Akbar H.A."/>
            <person name="Ali S.A."/>
            <person name="Anosike U.A."/>
            <person name="Aqrawi P.A."/>
            <person name="Arias F.A."/>
            <person name="Attaway T.A."/>
            <person name="Awwad R.A."/>
            <person name="Babu C.B."/>
            <person name="Bandaranaike D.B."/>
            <person name="Battles P.B."/>
            <person name="Bell A.B."/>
            <person name="Beltran B.B."/>
            <person name="Berhane-Mersha D.B."/>
            <person name="Bess C.B."/>
            <person name="Bickham C.B."/>
            <person name="Bolden T.B."/>
            <person name="Carter K.C."/>
            <person name="Chau D.C."/>
            <person name="Chavez A.C."/>
            <person name="Clerc-Blankenburg K.C."/>
            <person name="Coyle M.C."/>
            <person name="Dao M.D."/>
            <person name="Davila M.L.D."/>
            <person name="Davy-Carroll L.D."/>
            <person name="Denson S.D."/>
            <person name="Dinh H.D."/>
            <person name="Fernandez S.F."/>
            <person name="Fernando P.F."/>
            <person name="Forbes L.F."/>
            <person name="Francis C.F."/>
            <person name="Francisco L.F."/>
            <person name="Fu Q.F."/>
            <person name="Garcia-Iii R.G."/>
            <person name="Garrett T.G."/>
            <person name="Gross S.G."/>
            <person name="Gubbala S.G."/>
            <person name="Hirani K.H."/>
            <person name="Hogues M.H."/>
            <person name="Hollins B.H."/>
            <person name="Jackson L.J."/>
            <person name="Javaid M.J."/>
            <person name="Jhangiani S.J."/>
            <person name="Johnson A.J."/>
            <person name="Johnson B.J."/>
            <person name="Jones J.J."/>
            <person name="Joshi V.J."/>
            <person name="Kalu J.K."/>
            <person name="Khan N.K."/>
            <person name="Korchina V.K."/>
            <person name="Kovar C.K."/>
            <person name="Lago L.L."/>
            <person name="Lara F.L."/>
            <person name="Le T.-K.L."/>
            <person name="Lee S.L."/>
            <person name="Legall-Iii F.L."/>
            <person name="Lemon S.L."/>
            <person name="Liu J.L."/>
            <person name="Liu Y.-S.L."/>
            <person name="Liyanage D.L."/>
            <person name="Lopez J.L."/>
            <person name="Lorensuhewa L.L."/>
            <person name="Mata R.M."/>
            <person name="Mathew T.M."/>
            <person name="Mercado C.M."/>
            <person name="Mercado I.M."/>
            <person name="Morales K.M."/>
            <person name="Morgan M.M."/>
            <person name="Munidasa M.M."/>
            <person name="Ngo D.N."/>
            <person name="Nguyen L.N."/>
            <person name="Nguyen T.N."/>
            <person name="Nguyen N.N."/>
            <person name="Obregon M.O."/>
            <person name="Okwuonu G.O."/>
            <person name="Ongeri F.O."/>
            <person name="Onwere C.O."/>
            <person name="Osifeso I.O."/>
            <person name="Parra A.P."/>
            <person name="Patil S.P."/>
            <person name="Perez A.P."/>
            <person name="Perez Y.P."/>
            <person name="Pham C.P."/>
            <person name="Pu L.-L.P."/>
            <person name="Puazo M.P."/>
            <person name="Quiroz J.Q."/>
            <person name="Rouhana J.R."/>
            <person name="Ruiz M.R."/>
            <person name="Ruiz S.-J.R."/>
            <person name="Saada N.S."/>
            <person name="Santibanez J.S."/>
            <person name="Scheel M.S."/>
            <person name="Schneider B.S."/>
            <person name="Simmons D.S."/>
            <person name="Sisson I.S."/>
            <person name="Tang L.-Y.T."/>
            <person name="Thornton R.T."/>
            <person name="Tisius J.T."/>
            <person name="Toledanes G.T."/>
            <person name="Trejos Z.T."/>
            <person name="Usmani K.U."/>
            <person name="Varghese R.V."/>
            <person name="Vattathil S.V."/>
            <person name="Vee V.V."/>
            <person name="Walker D.W."/>
            <person name="Weissenberger G.W."/>
            <person name="White C.W."/>
            <person name="Williams A.W."/>
            <person name="Woodworth J.W."/>
            <person name="Wright R.W."/>
            <person name="Zhu Y.Z."/>
            <person name="Han Y.H."/>
            <person name="Newsham I.N."/>
            <person name="Nazareth L.N."/>
            <person name="Worley K.W."/>
            <person name="Muzny D.M."/>
            <person name="Rogers J.R."/>
            <person name="Gibbs R.G."/>
        </authorList>
    </citation>
    <scope>NUCLEOTIDE SEQUENCE [LARGE SCALE GENOMIC DNA]</scope>
</reference>
<dbReference type="PANTHER" id="PTHR12138">
    <property type="entry name" value="PRIMATE-EXPANDED PROTEIN FAMILY"/>
    <property type="match status" value="1"/>
</dbReference>
<organism evidence="1 2">
    <name type="scientific">Papio anubis</name>
    <name type="common">Olive baboon</name>
    <dbReference type="NCBI Taxonomy" id="9555"/>
    <lineage>
        <taxon>Eukaryota</taxon>
        <taxon>Metazoa</taxon>
        <taxon>Chordata</taxon>
        <taxon>Craniata</taxon>
        <taxon>Vertebrata</taxon>
        <taxon>Euteleostomi</taxon>
        <taxon>Mammalia</taxon>
        <taxon>Eutheria</taxon>
        <taxon>Euarchontoglires</taxon>
        <taxon>Primates</taxon>
        <taxon>Haplorrhini</taxon>
        <taxon>Catarrhini</taxon>
        <taxon>Cercopithecidae</taxon>
        <taxon>Cercopithecinae</taxon>
        <taxon>Papio</taxon>
    </lineage>
</organism>
<dbReference type="GeneTree" id="ENSGT01150000287033"/>
<evidence type="ECO:0000313" key="2">
    <source>
        <dbReference type="Proteomes" id="UP000028761"/>
    </source>
</evidence>
<keyword evidence="2" id="KW-1185">Reference proteome</keyword>
<sequence>MCPAIRSFAFLEVTFQCQGRKKKIKSIRRSSDWDGYFEDKVVWLDTKIIWGRGLIRVVKKDISIFFFRQGLALSPRLKCSGAITAHCSLELLDSGNPPALVSQVAGTTGVKPPQPTNFCIFCRDGVLLCCPGWSQTPGLKRSSCLGLLNCWSYRCESLHPERMGITQRLSRKLVEAAVLRRLRRSPNLCRAHRNKANEQ</sequence>
<dbReference type="Proteomes" id="UP000028761">
    <property type="component" value="Chromosome 20"/>
</dbReference>
<dbReference type="PANTHER" id="PTHR12138:SF162">
    <property type="entry name" value="CHROMOSOME UNDETERMINED SCAFFOLD_275, WHOLE GENOME SHOTGUN SEQUENCE"/>
    <property type="match status" value="1"/>
</dbReference>
<dbReference type="Ensembl" id="ENSPANT00000072580.1">
    <property type="protein sequence ID" value="ENSPANP00000055103.1"/>
    <property type="gene ID" value="ENSPANG00000041069.1"/>
</dbReference>